<dbReference type="NCBIfam" id="TIGR01784">
    <property type="entry name" value="T_den_put_tspse"/>
    <property type="match status" value="1"/>
</dbReference>
<comment type="caution">
    <text evidence="1">The sequence shown here is derived from an EMBL/GenBank/DDBJ whole genome shotgun (WGS) entry which is preliminary data.</text>
</comment>
<dbReference type="Proteomes" id="UP000823891">
    <property type="component" value="Unassembled WGS sequence"/>
</dbReference>
<reference evidence="1" key="1">
    <citation type="journal article" date="2021" name="PeerJ">
        <title>Extensive microbial diversity within the chicken gut microbiome revealed by metagenomics and culture.</title>
        <authorList>
            <person name="Gilroy R."/>
            <person name="Ravi A."/>
            <person name="Getino M."/>
            <person name="Pursley I."/>
            <person name="Horton D.L."/>
            <person name="Alikhan N.F."/>
            <person name="Baker D."/>
            <person name="Gharbi K."/>
            <person name="Hall N."/>
            <person name="Watson M."/>
            <person name="Adriaenssens E.M."/>
            <person name="Foster-Nyarko E."/>
            <person name="Jarju S."/>
            <person name="Secka A."/>
            <person name="Antonio M."/>
            <person name="Oren A."/>
            <person name="Chaudhuri R.R."/>
            <person name="La Ragione R."/>
            <person name="Hildebrand F."/>
            <person name="Pallen M.J."/>
        </authorList>
    </citation>
    <scope>NUCLEOTIDE SEQUENCE</scope>
    <source>
        <strain evidence="1">USAMLcec2-132</strain>
    </source>
</reference>
<gene>
    <name evidence="1" type="ORF">H9761_04855</name>
</gene>
<accession>A0A9D2NDZ2</accession>
<protein>
    <submittedName>
        <fullName evidence="1">Rpn family recombination-promoting nuclease/putative transposase</fullName>
    </submittedName>
</protein>
<name>A0A9D2NDZ2_9FIRM</name>
<proteinExistence type="predicted"/>
<evidence type="ECO:0000313" key="1">
    <source>
        <dbReference type="EMBL" id="HJC23018.1"/>
    </source>
</evidence>
<reference evidence="1" key="2">
    <citation type="submission" date="2021-04" db="EMBL/GenBank/DDBJ databases">
        <authorList>
            <person name="Gilroy R."/>
        </authorList>
    </citation>
    <scope>NUCLEOTIDE SEQUENCE</scope>
    <source>
        <strain evidence="1">USAMLcec2-132</strain>
    </source>
</reference>
<dbReference type="EMBL" id="DWWS01000018">
    <property type="protein sequence ID" value="HJC23018.1"/>
    <property type="molecule type" value="Genomic_DNA"/>
</dbReference>
<organism evidence="1 2">
    <name type="scientific">Candidatus Eisenbergiella merdavium</name>
    <dbReference type="NCBI Taxonomy" id="2838551"/>
    <lineage>
        <taxon>Bacteria</taxon>
        <taxon>Bacillati</taxon>
        <taxon>Bacillota</taxon>
        <taxon>Clostridia</taxon>
        <taxon>Lachnospirales</taxon>
        <taxon>Lachnospiraceae</taxon>
        <taxon>Eisenbergiella</taxon>
    </lineage>
</organism>
<sequence>MQMPVEKTLQSLNLEDDFLFAKVMSDSEICRRVLEKILRIPIKKVMVPTAQRTIDILLESKGIRLDVYVNDERGTVYNIEMQRGRKKELPKRSRYYAGCIDLDLIMAGKEYWQLKKSFIIFICTFDPFHEKRHIYTFENRCLENLSLSLKDDSVKIFLNTKGKQNDIDIEMQEFLSYIEDSSDQFAERATSPLIREIHQKVKQIKESRETEVEYMTLLQRDRENREEGAASAIRILKLYSKNFSVEKIAETLNMDPEYVAKVIADYENALI</sequence>
<dbReference type="InterPro" id="IPR010106">
    <property type="entry name" value="RpnA"/>
</dbReference>
<evidence type="ECO:0000313" key="2">
    <source>
        <dbReference type="Proteomes" id="UP000823891"/>
    </source>
</evidence>
<dbReference type="AlphaFoldDB" id="A0A9D2NDZ2"/>
<dbReference type="Pfam" id="PF12784">
    <property type="entry name" value="PDDEXK_2"/>
    <property type="match status" value="1"/>
</dbReference>